<dbReference type="PANTHER" id="PTHR45872:SF1">
    <property type="entry name" value="RHO GUANINE NUCLEOTIDE EXCHANGE FACTOR 11"/>
    <property type="match status" value="1"/>
</dbReference>
<dbReference type="Ensembl" id="ENSLOCT00000000091.1">
    <property type="protein sequence ID" value="ENSLOCP00000000091.1"/>
    <property type="gene ID" value="ENSLOCG00000000080.1"/>
</dbReference>
<evidence type="ECO:0000256" key="1">
    <source>
        <dbReference type="SAM" id="MobiDB-lite"/>
    </source>
</evidence>
<dbReference type="AlphaFoldDB" id="W5LVD4"/>
<dbReference type="Gene3D" id="2.30.42.10">
    <property type="match status" value="1"/>
</dbReference>
<evidence type="ECO:0000313" key="2">
    <source>
        <dbReference type="Ensembl" id="ENSLOCP00000000091.1"/>
    </source>
</evidence>
<keyword evidence="3" id="KW-1185">Reference proteome</keyword>
<dbReference type="PANTHER" id="PTHR45872">
    <property type="entry name" value="RHO GUANINE NUCLEOTIDE EXCHANGE FACTOR 2, ISOFORM D"/>
    <property type="match status" value="1"/>
</dbReference>
<dbReference type="InterPro" id="IPR036034">
    <property type="entry name" value="PDZ_sf"/>
</dbReference>
<evidence type="ECO:0000313" key="3">
    <source>
        <dbReference type="Proteomes" id="UP000018468"/>
    </source>
</evidence>
<reference evidence="3" key="1">
    <citation type="submission" date="2011-12" db="EMBL/GenBank/DDBJ databases">
        <title>The Draft Genome of Lepisosteus oculatus.</title>
        <authorList>
            <consortium name="The Broad Institute Genome Assembly &amp; Analysis Group"/>
            <consortium name="Computational R&amp;D Group"/>
            <consortium name="and Sequencing Platform"/>
            <person name="Di Palma F."/>
            <person name="Alfoldi J."/>
            <person name="Johnson J."/>
            <person name="Berlin A."/>
            <person name="Gnerre S."/>
            <person name="Jaffe D."/>
            <person name="MacCallum I."/>
            <person name="Young S."/>
            <person name="Walker B.J."/>
            <person name="Lander E.S."/>
            <person name="Lindblad-Toh K."/>
        </authorList>
    </citation>
    <scope>NUCLEOTIDE SEQUENCE [LARGE SCALE GENOMIC DNA]</scope>
</reference>
<feature type="region of interest" description="Disordered" evidence="1">
    <location>
        <begin position="1"/>
        <end position="33"/>
    </location>
</feature>
<dbReference type="InParanoid" id="W5LVD4"/>
<dbReference type="HOGENOM" id="CLU_2503640_0_0_1"/>
<name>W5LVD4_LEPOC</name>
<organism evidence="2 3">
    <name type="scientific">Lepisosteus oculatus</name>
    <name type="common">Spotted gar</name>
    <dbReference type="NCBI Taxonomy" id="7918"/>
    <lineage>
        <taxon>Eukaryota</taxon>
        <taxon>Metazoa</taxon>
        <taxon>Chordata</taxon>
        <taxon>Craniata</taxon>
        <taxon>Vertebrata</taxon>
        <taxon>Euteleostomi</taxon>
        <taxon>Actinopterygii</taxon>
        <taxon>Neopterygii</taxon>
        <taxon>Holostei</taxon>
        <taxon>Semionotiformes</taxon>
        <taxon>Lepisosteidae</taxon>
        <taxon>Lepisosteus</taxon>
    </lineage>
</organism>
<reference evidence="2" key="3">
    <citation type="submission" date="2025-09" db="UniProtKB">
        <authorList>
            <consortium name="Ensembl"/>
        </authorList>
    </citation>
    <scope>IDENTIFICATION</scope>
</reference>
<evidence type="ECO:0008006" key="4">
    <source>
        <dbReference type="Google" id="ProtNLM"/>
    </source>
</evidence>
<dbReference type="Bgee" id="ENSLOCG00000000080">
    <property type="expression patterns" value="Expressed in camera-type eye and 11 other cell types or tissues"/>
</dbReference>
<dbReference type="STRING" id="7918.ENSLOCP00000000091"/>
<feature type="compositionally biased region" description="Basic and acidic residues" evidence="1">
    <location>
        <begin position="17"/>
        <end position="31"/>
    </location>
</feature>
<accession>W5LVD4</accession>
<dbReference type="GeneTree" id="ENSGT00940000158350"/>
<proteinExistence type="predicted"/>
<dbReference type="Proteomes" id="UP000018468">
    <property type="component" value="Unassembled WGS sequence"/>
</dbReference>
<sequence>MVSLPPSPRLSSLSMGDSDRRNSSGHQRESLSDCATENTGLVQRCVIVQRDQLGFGFTVCGERIKLVQNVRPGTGLSAAFGKQNPG</sequence>
<reference evidence="2" key="2">
    <citation type="submission" date="2025-08" db="UniProtKB">
        <authorList>
            <consortium name="Ensembl"/>
        </authorList>
    </citation>
    <scope>IDENTIFICATION</scope>
</reference>
<protein>
    <recommendedName>
        <fullName evidence="4">PDZ domain-containing protein</fullName>
    </recommendedName>
</protein>
<dbReference type="eggNOG" id="KOG3520">
    <property type="taxonomic scope" value="Eukaryota"/>
</dbReference>